<dbReference type="PROSITE" id="PS51257">
    <property type="entry name" value="PROKAR_LIPOPROTEIN"/>
    <property type="match status" value="1"/>
</dbReference>
<keyword evidence="2" id="KW-0732">Signal</keyword>
<gene>
    <name evidence="3" type="ORF">SAMN02745673_00480</name>
</gene>
<evidence type="ECO:0000256" key="1">
    <source>
        <dbReference type="SAM" id="MobiDB-lite"/>
    </source>
</evidence>
<dbReference type="EMBL" id="FUWS01000001">
    <property type="protein sequence ID" value="SJZ44401.1"/>
    <property type="molecule type" value="Genomic_DNA"/>
</dbReference>
<evidence type="ECO:0008006" key="5">
    <source>
        <dbReference type="Google" id="ProtNLM"/>
    </source>
</evidence>
<keyword evidence="4" id="KW-1185">Reference proteome</keyword>
<feature type="region of interest" description="Disordered" evidence="1">
    <location>
        <begin position="46"/>
        <end position="69"/>
    </location>
</feature>
<dbReference type="Pfam" id="PF11259">
    <property type="entry name" value="DUF3060"/>
    <property type="match status" value="1"/>
</dbReference>
<feature type="signal peptide" evidence="2">
    <location>
        <begin position="1"/>
        <end position="22"/>
    </location>
</feature>
<dbReference type="STRING" id="1122192.SAMN02745673_00480"/>
<reference evidence="3 4" key="1">
    <citation type="submission" date="2017-02" db="EMBL/GenBank/DDBJ databases">
        <authorList>
            <person name="Peterson S.W."/>
        </authorList>
    </citation>
    <scope>NUCLEOTIDE SEQUENCE [LARGE SCALE GENOMIC DNA]</scope>
    <source>
        <strain evidence="3 4">DSM 45154</strain>
    </source>
</reference>
<proteinExistence type="predicted"/>
<accession>A0A1T4KPS1</accession>
<evidence type="ECO:0000256" key="2">
    <source>
        <dbReference type="SAM" id="SignalP"/>
    </source>
</evidence>
<dbReference type="RefSeq" id="WP_078759869.1">
    <property type="nucleotide sequence ID" value="NZ_FUWS01000001.1"/>
</dbReference>
<dbReference type="AlphaFoldDB" id="A0A1T4KPS1"/>
<feature type="compositionally biased region" description="Polar residues" evidence="1">
    <location>
        <begin position="144"/>
        <end position="154"/>
    </location>
</feature>
<dbReference type="OrthoDB" id="3429166at2"/>
<evidence type="ECO:0000313" key="3">
    <source>
        <dbReference type="EMBL" id="SJZ44401.1"/>
    </source>
</evidence>
<evidence type="ECO:0000313" key="4">
    <source>
        <dbReference type="Proteomes" id="UP000190637"/>
    </source>
</evidence>
<sequence>MRRRIATVVGATALLALFGAGCGVSVSEEGVSVSGENGEVTLREDGVSVSGDEGGGVSVGEEGGLSVSDGQTLTIASDGQNTTEDCAGRDVSVVASGAVVTLNGQCGSVSVTGNENEVHVGTADSVRMTGAENTVHYASGEPEVTNTGINNTAAQGGDATP</sequence>
<feature type="region of interest" description="Disordered" evidence="1">
    <location>
        <begin position="141"/>
        <end position="161"/>
    </location>
</feature>
<feature type="compositionally biased region" description="Gly residues" evidence="1">
    <location>
        <begin position="52"/>
        <end position="63"/>
    </location>
</feature>
<organism evidence="3 4">
    <name type="scientific">Marinactinospora thermotolerans DSM 45154</name>
    <dbReference type="NCBI Taxonomy" id="1122192"/>
    <lineage>
        <taxon>Bacteria</taxon>
        <taxon>Bacillati</taxon>
        <taxon>Actinomycetota</taxon>
        <taxon>Actinomycetes</taxon>
        <taxon>Streptosporangiales</taxon>
        <taxon>Nocardiopsidaceae</taxon>
        <taxon>Marinactinospora</taxon>
    </lineage>
</organism>
<dbReference type="Proteomes" id="UP000190637">
    <property type="component" value="Unassembled WGS sequence"/>
</dbReference>
<name>A0A1T4KPS1_9ACTN</name>
<feature type="chain" id="PRO_5039515206" description="DUF3060 domain-containing protein" evidence="2">
    <location>
        <begin position="23"/>
        <end position="161"/>
    </location>
</feature>
<dbReference type="InterPro" id="IPR021417">
    <property type="entry name" value="DUF3060"/>
</dbReference>
<protein>
    <recommendedName>
        <fullName evidence="5">DUF3060 domain-containing protein</fullName>
    </recommendedName>
</protein>